<dbReference type="SUPFAM" id="SSF55729">
    <property type="entry name" value="Acyl-CoA N-acyltransferases (Nat)"/>
    <property type="match status" value="1"/>
</dbReference>
<organism evidence="4 5">
    <name type="scientific">Nitrosospira multiformis</name>
    <dbReference type="NCBI Taxonomy" id="1231"/>
    <lineage>
        <taxon>Bacteria</taxon>
        <taxon>Pseudomonadati</taxon>
        <taxon>Pseudomonadota</taxon>
        <taxon>Betaproteobacteria</taxon>
        <taxon>Nitrosomonadales</taxon>
        <taxon>Nitrosomonadaceae</taxon>
        <taxon>Nitrosospira</taxon>
    </lineage>
</organism>
<dbReference type="InterPro" id="IPR050832">
    <property type="entry name" value="Bact_Acetyltransf"/>
</dbReference>
<keyword evidence="1" id="KW-0808">Transferase</keyword>
<keyword evidence="5" id="KW-1185">Reference proteome</keyword>
<dbReference type="PANTHER" id="PTHR43877">
    <property type="entry name" value="AMINOALKYLPHOSPHONATE N-ACETYLTRANSFERASE-RELATED-RELATED"/>
    <property type="match status" value="1"/>
</dbReference>
<evidence type="ECO:0000259" key="3">
    <source>
        <dbReference type="PROSITE" id="PS51186"/>
    </source>
</evidence>
<proteinExistence type="predicted"/>
<evidence type="ECO:0000256" key="2">
    <source>
        <dbReference type="ARBA" id="ARBA00023315"/>
    </source>
</evidence>
<dbReference type="RefSeq" id="WP_256324042.1">
    <property type="nucleotide sequence ID" value="NZ_FNKY01000001.1"/>
</dbReference>
<comment type="caution">
    <text evidence="4">The sequence shown here is derived from an EMBL/GenBank/DDBJ whole genome shotgun (WGS) entry which is preliminary data.</text>
</comment>
<dbReference type="PANTHER" id="PTHR43877:SF1">
    <property type="entry name" value="ACETYLTRANSFERASE"/>
    <property type="match status" value="1"/>
</dbReference>
<gene>
    <name evidence="4" type="ORF">SAMN05216402_0889</name>
</gene>
<protein>
    <submittedName>
        <fullName evidence="4">Predicted N-acyltransferase, GNAT family</fullName>
    </submittedName>
</protein>
<dbReference type="EMBL" id="FNKY01000001">
    <property type="protein sequence ID" value="SDQ44853.1"/>
    <property type="molecule type" value="Genomic_DNA"/>
</dbReference>
<name>A0ABY0TDR8_9PROT</name>
<dbReference type="InterPro" id="IPR016181">
    <property type="entry name" value="Acyl_CoA_acyltransferase"/>
</dbReference>
<sequence>MPDRLLDPFSGEADLASPYNTIWMSAYTIRIANWQDDGLALRGVRETVFVYEQHVPVELEWDGLDMNCLHLLAVDSAKNAIGTGRLLPDGVIGRMAVLRKWRGRGVGGALLLRLLEEARKKEIQQVTLNAQQYASGFYAKFGFQMAGKEFMDAGIPHIRMSLWLS</sequence>
<feature type="domain" description="N-acetyltransferase" evidence="3">
    <location>
        <begin position="27"/>
        <end position="165"/>
    </location>
</feature>
<dbReference type="InterPro" id="IPR000182">
    <property type="entry name" value="GNAT_dom"/>
</dbReference>
<dbReference type="Gene3D" id="3.40.630.30">
    <property type="match status" value="1"/>
</dbReference>
<keyword evidence="2" id="KW-0012">Acyltransferase</keyword>
<evidence type="ECO:0000256" key="1">
    <source>
        <dbReference type="ARBA" id="ARBA00022679"/>
    </source>
</evidence>
<evidence type="ECO:0000313" key="4">
    <source>
        <dbReference type="EMBL" id="SDQ44853.1"/>
    </source>
</evidence>
<dbReference type="Proteomes" id="UP000183471">
    <property type="component" value="Unassembled WGS sequence"/>
</dbReference>
<evidence type="ECO:0000313" key="5">
    <source>
        <dbReference type="Proteomes" id="UP000183471"/>
    </source>
</evidence>
<dbReference type="Pfam" id="PF13673">
    <property type="entry name" value="Acetyltransf_10"/>
    <property type="match status" value="1"/>
</dbReference>
<dbReference type="PROSITE" id="PS51186">
    <property type="entry name" value="GNAT"/>
    <property type="match status" value="1"/>
</dbReference>
<accession>A0ABY0TDR8</accession>
<reference evidence="4 5" key="1">
    <citation type="submission" date="2016-10" db="EMBL/GenBank/DDBJ databases">
        <authorList>
            <person name="Varghese N."/>
            <person name="Submissions S."/>
        </authorList>
    </citation>
    <scope>NUCLEOTIDE SEQUENCE [LARGE SCALE GENOMIC DNA]</scope>
    <source>
        <strain evidence="4 5">Nl1</strain>
    </source>
</reference>